<evidence type="ECO:0000256" key="2">
    <source>
        <dbReference type="ARBA" id="ARBA00022448"/>
    </source>
</evidence>
<evidence type="ECO:0000256" key="1">
    <source>
        <dbReference type="ARBA" id="ARBA00004141"/>
    </source>
</evidence>
<feature type="transmembrane region" description="Helical" evidence="7">
    <location>
        <begin position="431"/>
        <end position="455"/>
    </location>
</feature>
<feature type="transmembrane region" description="Helical" evidence="7">
    <location>
        <begin position="393"/>
        <end position="411"/>
    </location>
</feature>
<evidence type="ECO:0000259" key="8">
    <source>
        <dbReference type="PROSITE" id="PS50850"/>
    </source>
</evidence>
<dbReference type="InterPro" id="IPR020846">
    <property type="entry name" value="MFS_dom"/>
</dbReference>
<accession>A0A815XID1</accession>
<feature type="transmembrane region" description="Helical" evidence="7">
    <location>
        <begin position="195"/>
        <end position="215"/>
    </location>
</feature>
<keyword evidence="4 7" id="KW-1133">Transmembrane helix</keyword>
<dbReference type="InterPro" id="IPR011701">
    <property type="entry name" value="MFS"/>
</dbReference>
<keyword evidence="5 7" id="KW-0472">Membrane</keyword>
<evidence type="ECO:0000256" key="7">
    <source>
        <dbReference type="SAM" id="Phobius"/>
    </source>
</evidence>
<name>A0A815XID1_9BILA</name>
<evidence type="ECO:0000313" key="9">
    <source>
        <dbReference type="EMBL" id="CAF1174464.1"/>
    </source>
</evidence>
<feature type="transmembrane region" description="Helical" evidence="7">
    <location>
        <begin position="35"/>
        <end position="55"/>
    </location>
</feature>
<feature type="domain" description="Major facilitator superfamily (MFS) profile" evidence="8">
    <location>
        <begin position="37"/>
        <end position="458"/>
    </location>
</feature>
<dbReference type="Proteomes" id="UP000663834">
    <property type="component" value="Unassembled WGS sequence"/>
</dbReference>
<evidence type="ECO:0000256" key="3">
    <source>
        <dbReference type="ARBA" id="ARBA00022692"/>
    </source>
</evidence>
<dbReference type="GO" id="GO:0016020">
    <property type="term" value="C:membrane"/>
    <property type="evidence" value="ECO:0007669"/>
    <property type="project" value="UniProtKB-SubCell"/>
</dbReference>
<proteinExistence type="inferred from homology"/>
<feature type="transmembrane region" description="Helical" evidence="7">
    <location>
        <begin position="293"/>
        <end position="314"/>
    </location>
</feature>
<feature type="transmembrane region" description="Helical" evidence="7">
    <location>
        <begin position="352"/>
        <end position="381"/>
    </location>
</feature>
<dbReference type="OrthoDB" id="6770063at2759"/>
<dbReference type="Gene3D" id="1.20.1250.20">
    <property type="entry name" value="MFS general substrate transporter like domains"/>
    <property type="match status" value="1"/>
</dbReference>
<evidence type="ECO:0000256" key="4">
    <source>
        <dbReference type="ARBA" id="ARBA00022989"/>
    </source>
</evidence>
<sequence length="482" mass="53461">MSLDVSDLIPVIEPDIEFSLSYSGEKSKREKYKNAITMTILLCINLLNFMDRFIIAGILDKIIHDFKISESQGGLLQTVFVCSYMALAPLFGYLGDRYSRKMLITVGVSVWSVTTLAGSFVPKNLFAVFAILRGLVGIGEASYSCVAPTIIADMYKHDMRTRMLALFNIAVPVGGGLGYIVGAYVSVAFNGNWRWALRITPVLGIVCVILLAVLVREPVRGGADGAQVLKRDNWFSDILKIFRVKSFILTTLGFTWVAFALGALSWWAPRFLQLAYTLHYTVISDKTKANVSLYFGIITCFAGVLGVVMGTEIARRYRKRNQRGDPIVCGVAVLVSVPFLFVALIYSKDNIILTWISIFIAETLLCSNWAIISDMLMYIIVPARRATASSMQIFILHLFGDASSPYIIGLISDFFSKGVHHDDVLWKSLRYAFMLTPVVAGFGGIAFLFAAIFIVRDRHEAEATIESANTLETFHMEVSSNT</sequence>
<evidence type="ECO:0000313" key="11">
    <source>
        <dbReference type="Proteomes" id="UP000663834"/>
    </source>
</evidence>
<keyword evidence="3 7" id="KW-0812">Transmembrane</keyword>
<dbReference type="EMBL" id="CAJNOV010004385">
    <property type="protein sequence ID" value="CAF1174464.1"/>
    <property type="molecule type" value="Genomic_DNA"/>
</dbReference>
<evidence type="ECO:0000256" key="6">
    <source>
        <dbReference type="ARBA" id="ARBA00024338"/>
    </source>
</evidence>
<dbReference type="Pfam" id="PF07690">
    <property type="entry name" value="MFS_1"/>
    <property type="match status" value="1"/>
</dbReference>
<organism evidence="10 11">
    <name type="scientific">Rotaria magnacalcarata</name>
    <dbReference type="NCBI Taxonomy" id="392030"/>
    <lineage>
        <taxon>Eukaryota</taxon>
        <taxon>Metazoa</taxon>
        <taxon>Spiralia</taxon>
        <taxon>Gnathifera</taxon>
        <taxon>Rotifera</taxon>
        <taxon>Eurotatoria</taxon>
        <taxon>Bdelloidea</taxon>
        <taxon>Philodinida</taxon>
        <taxon>Philodinidae</taxon>
        <taxon>Rotaria</taxon>
    </lineage>
</organism>
<feature type="transmembrane region" description="Helical" evidence="7">
    <location>
        <begin position="164"/>
        <end position="189"/>
    </location>
</feature>
<dbReference type="PANTHER" id="PTHR23505">
    <property type="entry name" value="SPINSTER"/>
    <property type="match status" value="1"/>
</dbReference>
<evidence type="ECO:0000256" key="5">
    <source>
        <dbReference type="ARBA" id="ARBA00023136"/>
    </source>
</evidence>
<dbReference type="SUPFAM" id="SSF103473">
    <property type="entry name" value="MFS general substrate transporter"/>
    <property type="match status" value="1"/>
</dbReference>
<feature type="transmembrane region" description="Helical" evidence="7">
    <location>
        <begin position="326"/>
        <end position="346"/>
    </location>
</feature>
<feature type="transmembrane region" description="Helical" evidence="7">
    <location>
        <begin position="75"/>
        <end position="95"/>
    </location>
</feature>
<evidence type="ECO:0000313" key="10">
    <source>
        <dbReference type="EMBL" id="CAF1557896.1"/>
    </source>
</evidence>
<dbReference type="InterPro" id="IPR036259">
    <property type="entry name" value="MFS_trans_sf"/>
</dbReference>
<dbReference type="AlphaFoldDB" id="A0A815XID1"/>
<protein>
    <recommendedName>
        <fullName evidence="8">Major facilitator superfamily (MFS) profile domain-containing protein</fullName>
    </recommendedName>
</protein>
<dbReference type="PANTHER" id="PTHR23505:SF79">
    <property type="entry name" value="PROTEIN SPINSTER"/>
    <property type="match status" value="1"/>
</dbReference>
<dbReference type="GO" id="GO:0022857">
    <property type="term" value="F:transmembrane transporter activity"/>
    <property type="evidence" value="ECO:0007669"/>
    <property type="project" value="InterPro"/>
</dbReference>
<dbReference type="PROSITE" id="PS50850">
    <property type="entry name" value="MFS"/>
    <property type="match status" value="1"/>
</dbReference>
<gene>
    <name evidence="9" type="ORF">CJN711_LOCUS10686</name>
    <name evidence="10" type="ORF">KQP761_LOCUS18136</name>
</gene>
<comment type="caution">
    <text evidence="10">The sequence shown here is derived from an EMBL/GenBank/DDBJ whole genome shotgun (WGS) entry which is preliminary data.</text>
</comment>
<reference evidence="10" key="1">
    <citation type="submission" date="2021-02" db="EMBL/GenBank/DDBJ databases">
        <authorList>
            <person name="Nowell W R."/>
        </authorList>
    </citation>
    <scope>NUCLEOTIDE SEQUENCE</scope>
</reference>
<dbReference type="InterPro" id="IPR044770">
    <property type="entry name" value="MFS_spinster-like"/>
</dbReference>
<comment type="similarity">
    <text evidence="6">Belongs to the major facilitator superfamily. Spinster (TC 2.A.1.49) family.</text>
</comment>
<dbReference type="CDD" id="cd17328">
    <property type="entry name" value="MFS_spinster_like"/>
    <property type="match status" value="1"/>
</dbReference>
<feature type="transmembrane region" description="Helical" evidence="7">
    <location>
        <begin position="127"/>
        <end position="152"/>
    </location>
</feature>
<dbReference type="Proteomes" id="UP000663855">
    <property type="component" value="Unassembled WGS sequence"/>
</dbReference>
<feature type="transmembrane region" description="Helical" evidence="7">
    <location>
        <begin position="102"/>
        <end position="121"/>
    </location>
</feature>
<dbReference type="EMBL" id="CAJNOW010009249">
    <property type="protein sequence ID" value="CAF1557896.1"/>
    <property type="molecule type" value="Genomic_DNA"/>
</dbReference>
<feature type="transmembrane region" description="Helical" evidence="7">
    <location>
        <begin position="247"/>
        <end position="268"/>
    </location>
</feature>
<comment type="subcellular location">
    <subcellularLocation>
        <location evidence="1">Membrane</location>
        <topology evidence="1">Multi-pass membrane protein</topology>
    </subcellularLocation>
</comment>
<keyword evidence="2" id="KW-0813">Transport</keyword>